<dbReference type="EMBL" id="SMRU01000023">
    <property type="protein sequence ID" value="TDF92400.1"/>
    <property type="molecule type" value="Genomic_DNA"/>
</dbReference>
<dbReference type="OrthoDB" id="4966811at2"/>
<protein>
    <recommendedName>
        <fullName evidence="3">Excisionase</fullName>
    </recommendedName>
</protein>
<comment type="caution">
    <text evidence="1">The sequence shown here is derived from an EMBL/GenBank/DDBJ whole genome shotgun (WGS) entry which is preliminary data.</text>
</comment>
<keyword evidence="2" id="KW-1185">Reference proteome</keyword>
<sequence length="107" mass="11699">MTSTILKPSTKLDLARASEIRTENGERRYGSIDTLRRRVRSGGLPYEITGHKYMVTLADLDTMRQASAAERAYAELQAAARKAAAAAPPISPERRDLIISILRGATA</sequence>
<reference evidence="1 2" key="1">
    <citation type="submission" date="2019-03" db="EMBL/GenBank/DDBJ databases">
        <title>Whole genome sequence of Arthrobacter sp JH1-1.</title>
        <authorList>
            <person name="Trinh H.N."/>
        </authorList>
    </citation>
    <scope>NUCLEOTIDE SEQUENCE [LARGE SCALE GENOMIC DNA]</scope>
    <source>
        <strain evidence="1 2">JH1-1</strain>
    </source>
</reference>
<evidence type="ECO:0000313" key="1">
    <source>
        <dbReference type="EMBL" id="TDF92400.1"/>
    </source>
</evidence>
<proteinExistence type="predicted"/>
<evidence type="ECO:0008006" key="3">
    <source>
        <dbReference type="Google" id="ProtNLM"/>
    </source>
</evidence>
<dbReference type="Proteomes" id="UP000295511">
    <property type="component" value="Unassembled WGS sequence"/>
</dbReference>
<accession>A0A4R5KE41</accession>
<organism evidence="1 2">
    <name type="scientific">Arthrobacter terricola</name>
    <dbReference type="NCBI Taxonomy" id="2547396"/>
    <lineage>
        <taxon>Bacteria</taxon>
        <taxon>Bacillati</taxon>
        <taxon>Actinomycetota</taxon>
        <taxon>Actinomycetes</taxon>
        <taxon>Micrococcales</taxon>
        <taxon>Micrococcaceae</taxon>
        <taxon>Arthrobacter</taxon>
    </lineage>
</organism>
<evidence type="ECO:0000313" key="2">
    <source>
        <dbReference type="Proteomes" id="UP000295511"/>
    </source>
</evidence>
<gene>
    <name evidence="1" type="ORF">E1809_17815</name>
</gene>
<name>A0A4R5KE41_9MICC</name>
<dbReference type="AlphaFoldDB" id="A0A4R5KE41"/>
<dbReference type="RefSeq" id="WP_133205587.1">
    <property type="nucleotide sequence ID" value="NZ_SMRU01000023.1"/>
</dbReference>